<evidence type="ECO:0000256" key="5">
    <source>
        <dbReference type="SAM" id="Phobius"/>
    </source>
</evidence>
<keyword evidence="5" id="KW-0812">Transmembrane</keyword>
<comment type="similarity">
    <text evidence="2">Belongs to the methyl-accepting chemotaxis (MCP) protein family.</text>
</comment>
<dbReference type="GO" id="GO:0004888">
    <property type="term" value="F:transmembrane signaling receptor activity"/>
    <property type="evidence" value="ECO:0007669"/>
    <property type="project" value="InterPro"/>
</dbReference>
<protein>
    <submittedName>
        <fullName evidence="7">Methyl-accepting chemotaxis protein</fullName>
    </submittedName>
</protein>
<keyword evidence="5" id="KW-1133">Transmembrane helix</keyword>
<dbReference type="AlphaFoldDB" id="A0A8J7LXR9"/>
<dbReference type="GO" id="GO:0016020">
    <property type="term" value="C:membrane"/>
    <property type="evidence" value="ECO:0007669"/>
    <property type="project" value="InterPro"/>
</dbReference>
<evidence type="ECO:0000313" key="7">
    <source>
        <dbReference type="EMBL" id="MBJ6723586.1"/>
    </source>
</evidence>
<dbReference type="PROSITE" id="PS50111">
    <property type="entry name" value="CHEMOTAXIS_TRANSDUC_2"/>
    <property type="match status" value="1"/>
</dbReference>
<dbReference type="RefSeq" id="WP_199382428.1">
    <property type="nucleotide sequence ID" value="NZ_JAEMHM010000002.1"/>
</dbReference>
<keyword evidence="5" id="KW-0472">Membrane</keyword>
<evidence type="ECO:0000256" key="1">
    <source>
        <dbReference type="ARBA" id="ARBA00023224"/>
    </source>
</evidence>
<evidence type="ECO:0000256" key="2">
    <source>
        <dbReference type="ARBA" id="ARBA00029447"/>
    </source>
</evidence>
<dbReference type="SMART" id="SM00283">
    <property type="entry name" value="MA"/>
    <property type="match status" value="1"/>
</dbReference>
<feature type="transmembrane region" description="Helical" evidence="5">
    <location>
        <begin position="44"/>
        <end position="64"/>
    </location>
</feature>
<sequence>MFLRRYLTSLRTTYRFMVCFGLLMGLVFPFYSYLFFGPRAFSPFYVLGCLVAGFAVGSFCYYLVRQVLGVHLERQHQSIAALSSHPVPKADDELEALLAFHELMVTRIVTMAGEVSTLIEHLAPLHAQLAARFVEIARGSETQSSKARQTLHTVAEVNHFFAVVLSEIDDLSRRTEARTALSKQMTDTTDIIAENIREYSASVLETSSSIQEMAMGVKQNATIIQSLATSTEQTVGSIAQIGSAISHVRDNAQNAADSSEGVRRQAQGGLLYMATTLKAMREIEKSNEESFDAINRLSIHSARVGEFLNVIQEVVEQTNLLSLNASIIAAQAGERGKAFGIVAEEVRSLAQRTSLSAKEIGDLVKNIQKETAAVQRAVTQGKSRVKDGVKISGQTNEALVKIESGAAEASEMVKRIAAATVEQAAQSRLISEEAEKNLQRVKSASGTTKRQEEGISDILNSLEHMRLLSQKIDFSIQEQGRGNRLYLQSVMEDNERVRKLQENALQQSRIGEALQQFVQEVTAMIERNSSAADEMSGTVAEIAQRCSDLEASTRPFLPEREHPEPPLCQAAEADPPAP</sequence>
<reference evidence="7" key="1">
    <citation type="submission" date="2020-12" db="EMBL/GenBank/DDBJ databases">
        <title>Geomonas sp. Red875, isolated from river sediment.</title>
        <authorList>
            <person name="Xu Z."/>
            <person name="Zhang Z."/>
            <person name="Masuda Y."/>
            <person name="Itoh H."/>
            <person name="Senoo K."/>
        </authorList>
    </citation>
    <scope>NUCLEOTIDE SEQUENCE</scope>
    <source>
        <strain evidence="7">Red875</strain>
    </source>
</reference>
<dbReference type="InterPro" id="IPR004089">
    <property type="entry name" value="MCPsignal_dom"/>
</dbReference>
<dbReference type="GO" id="GO:0007165">
    <property type="term" value="P:signal transduction"/>
    <property type="evidence" value="ECO:0007669"/>
    <property type="project" value="UniProtKB-KW"/>
</dbReference>
<name>A0A8J7LXR9_9BACT</name>
<proteinExistence type="inferred from homology"/>
<evidence type="ECO:0000259" key="6">
    <source>
        <dbReference type="PROSITE" id="PS50111"/>
    </source>
</evidence>
<dbReference type="EMBL" id="JAEMHM010000002">
    <property type="protein sequence ID" value="MBJ6723586.1"/>
    <property type="molecule type" value="Genomic_DNA"/>
</dbReference>
<dbReference type="Pfam" id="PF00015">
    <property type="entry name" value="MCPsignal"/>
    <property type="match status" value="1"/>
</dbReference>
<evidence type="ECO:0000256" key="3">
    <source>
        <dbReference type="PROSITE-ProRule" id="PRU00284"/>
    </source>
</evidence>
<dbReference type="GO" id="GO:0006935">
    <property type="term" value="P:chemotaxis"/>
    <property type="evidence" value="ECO:0007669"/>
    <property type="project" value="InterPro"/>
</dbReference>
<dbReference type="InterPro" id="IPR004090">
    <property type="entry name" value="Chemotax_Me-accpt_rcpt"/>
</dbReference>
<feature type="domain" description="Methyl-accepting transducer" evidence="6">
    <location>
        <begin position="202"/>
        <end position="438"/>
    </location>
</feature>
<accession>A0A8J7LXR9</accession>
<keyword evidence="1 3" id="KW-0807">Transducer</keyword>
<organism evidence="7 8">
    <name type="scientific">Geomesophilobacter sediminis</name>
    <dbReference type="NCBI Taxonomy" id="2798584"/>
    <lineage>
        <taxon>Bacteria</taxon>
        <taxon>Pseudomonadati</taxon>
        <taxon>Thermodesulfobacteriota</taxon>
        <taxon>Desulfuromonadia</taxon>
        <taxon>Geobacterales</taxon>
        <taxon>Geobacteraceae</taxon>
        <taxon>Geomesophilobacter</taxon>
    </lineage>
</organism>
<dbReference type="SUPFAM" id="SSF58104">
    <property type="entry name" value="Methyl-accepting chemotaxis protein (MCP) signaling domain"/>
    <property type="match status" value="1"/>
</dbReference>
<comment type="caution">
    <text evidence="7">The sequence shown here is derived from an EMBL/GenBank/DDBJ whole genome shotgun (WGS) entry which is preliminary data.</text>
</comment>
<keyword evidence="8" id="KW-1185">Reference proteome</keyword>
<gene>
    <name evidence="7" type="ORF">JFN93_02585</name>
</gene>
<dbReference type="Gene3D" id="1.10.287.950">
    <property type="entry name" value="Methyl-accepting chemotaxis protein"/>
    <property type="match status" value="1"/>
</dbReference>
<dbReference type="PANTHER" id="PTHR32089:SF112">
    <property type="entry name" value="LYSOZYME-LIKE PROTEIN-RELATED"/>
    <property type="match status" value="1"/>
</dbReference>
<evidence type="ECO:0000256" key="4">
    <source>
        <dbReference type="SAM" id="MobiDB-lite"/>
    </source>
</evidence>
<evidence type="ECO:0000313" key="8">
    <source>
        <dbReference type="Proteomes" id="UP000636888"/>
    </source>
</evidence>
<dbReference type="Proteomes" id="UP000636888">
    <property type="component" value="Unassembled WGS sequence"/>
</dbReference>
<dbReference type="PANTHER" id="PTHR32089">
    <property type="entry name" value="METHYL-ACCEPTING CHEMOTAXIS PROTEIN MCPB"/>
    <property type="match status" value="1"/>
</dbReference>
<dbReference type="PRINTS" id="PR00260">
    <property type="entry name" value="CHEMTRNSDUCR"/>
</dbReference>
<feature type="transmembrane region" description="Helical" evidence="5">
    <location>
        <begin position="12"/>
        <end position="32"/>
    </location>
</feature>
<feature type="region of interest" description="Disordered" evidence="4">
    <location>
        <begin position="550"/>
        <end position="578"/>
    </location>
</feature>